<dbReference type="PROSITE" id="PS51371">
    <property type="entry name" value="CBS"/>
    <property type="match status" value="2"/>
</dbReference>
<dbReference type="SUPFAM" id="SSF54631">
    <property type="entry name" value="CBS-domain pair"/>
    <property type="match status" value="1"/>
</dbReference>
<protein>
    <submittedName>
        <fullName evidence="4">Acetoin utilization protein AcuB</fullName>
    </submittedName>
</protein>
<dbReference type="RefSeq" id="WP_084070728.1">
    <property type="nucleotide sequence ID" value="NZ_FWXY01000019.1"/>
</dbReference>
<keyword evidence="5" id="KW-1185">Reference proteome</keyword>
<dbReference type="PANTHER" id="PTHR43080">
    <property type="entry name" value="CBS DOMAIN-CONTAINING PROTEIN CBSX3, MITOCHONDRIAL"/>
    <property type="match status" value="1"/>
</dbReference>
<dbReference type="Proteomes" id="UP000192418">
    <property type="component" value="Unassembled WGS sequence"/>
</dbReference>
<dbReference type="Gene3D" id="3.10.580.10">
    <property type="entry name" value="CBS-domain"/>
    <property type="match status" value="1"/>
</dbReference>
<evidence type="ECO:0000256" key="1">
    <source>
        <dbReference type="ARBA" id="ARBA00023122"/>
    </source>
</evidence>
<dbReference type="EMBL" id="FWXY01000019">
    <property type="protein sequence ID" value="SMC99500.1"/>
    <property type="molecule type" value="Genomic_DNA"/>
</dbReference>
<proteinExistence type="predicted"/>
<evidence type="ECO:0000256" key="2">
    <source>
        <dbReference type="PROSITE-ProRule" id="PRU00703"/>
    </source>
</evidence>
<reference evidence="4 5" key="1">
    <citation type="submission" date="2017-04" db="EMBL/GenBank/DDBJ databases">
        <authorList>
            <person name="Afonso C.L."/>
            <person name="Miller P.J."/>
            <person name="Scott M.A."/>
            <person name="Spackman E."/>
            <person name="Goraichik I."/>
            <person name="Dimitrov K.M."/>
            <person name="Suarez D.L."/>
            <person name="Swayne D.E."/>
        </authorList>
    </citation>
    <scope>NUCLEOTIDE SEQUENCE [LARGE SCALE GENOMIC DNA]</scope>
    <source>
        <strain evidence="4 5">DSM 3385</strain>
    </source>
</reference>
<evidence type="ECO:0000259" key="3">
    <source>
        <dbReference type="PROSITE" id="PS51371"/>
    </source>
</evidence>
<dbReference type="STRING" id="1121400.SAMN02746065_11964"/>
<feature type="domain" description="CBS" evidence="3">
    <location>
        <begin position="81"/>
        <end position="139"/>
    </location>
</feature>
<sequence>MLVKKWMSSPVNTVEANASLMDAADLFEKKVISMLPVMEKGRIVGIVTDGDIKKATPSQATTLAVYELGDLLRKVKITKMMSSPVLSTTEDCTVEEAARKMLMENISGMPVKNNQGHLTGIITKSDIFRSLVSFTGAAQKGQIFALKINDSPGSVKNLIDIIRMGGGRLLSILTSYDDVEQGFRKVFVHAFNLPEENFDGVVSQLYDAGELLFLADQTRNIRKIFGGFYEKN</sequence>
<accession>A0A1W2DPW1</accession>
<dbReference type="AlphaFoldDB" id="A0A1W2DPW1"/>
<keyword evidence="1 2" id="KW-0129">CBS domain</keyword>
<organism evidence="4 5">
    <name type="scientific">Desulfocicer vacuolatum DSM 3385</name>
    <dbReference type="NCBI Taxonomy" id="1121400"/>
    <lineage>
        <taxon>Bacteria</taxon>
        <taxon>Pseudomonadati</taxon>
        <taxon>Thermodesulfobacteriota</taxon>
        <taxon>Desulfobacteria</taxon>
        <taxon>Desulfobacterales</taxon>
        <taxon>Desulfobacteraceae</taxon>
        <taxon>Desulfocicer</taxon>
    </lineage>
</organism>
<dbReference type="Pfam" id="PF00571">
    <property type="entry name" value="CBS"/>
    <property type="match status" value="2"/>
</dbReference>
<gene>
    <name evidence="4" type="ORF">SAMN02746065_11964</name>
</gene>
<evidence type="ECO:0000313" key="4">
    <source>
        <dbReference type="EMBL" id="SMC99500.1"/>
    </source>
</evidence>
<dbReference type="CDD" id="cd04584">
    <property type="entry name" value="CBS_pair_AcuB_like"/>
    <property type="match status" value="1"/>
</dbReference>
<dbReference type="InterPro" id="IPR000644">
    <property type="entry name" value="CBS_dom"/>
</dbReference>
<feature type="domain" description="CBS" evidence="3">
    <location>
        <begin position="7"/>
        <end position="62"/>
    </location>
</feature>
<name>A0A1W2DPW1_9BACT</name>
<dbReference type="SMART" id="SM00116">
    <property type="entry name" value="CBS"/>
    <property type="match status" value="2"/>
</dbReference>
<dbReference type="OrthoDB" id="9802114at2"/>
<dbReference type="PANTHER" id="PTHR43080:SF2">
    <property type="entry name" value="CBS DOMAIN-CONTAINING PROTEIN"/>
    <property type="match status" value="1"/>
</dbReference>
<dbReference type="InterPro" id="IPR051257">
    <property type="entry name" value="Diverse_CBS-Domain"/>
</dbReference>
<dbReference type="InterPro" id="IPR046342">
    <property type="entry name" value="CBS_dom_sf"/>
</dbReference>
<evidence type="ECO:0000313" key="5">
    <source>
        <dbReference type="Proteomes" id="UP000192418"/>
    </source>
</evidence>